<organism evidence="1 2">
    <name type="scientific">Methylobacterium isbiliense</name>
    <dbReference type="NCBI Taxonomy" id="315478"/>
    <lineage>
        <taxon>Bacteria</taxon>
        <taxon>Pseudomonadati</taxon>
        <taxon>Pseudomonadota</taxon>
        <taxon>Alphaproteobacteria</taxon>
        <taxon>Hyphomicrobiales</taxon>
        <taxon>Methylobacteriaceae</taxon>
        <taxon>Methylobacterium</taxon>
    </lineage>
</organism>
<accession>A0ABQ4SJM7</accession>
<proteinExistence type="predicted"/>
<evidence type="ECO:0000313" key="2">
    <source>
        <dbReference type="Proteomes" id="UP001055153"/>
    </source>
</evidence>
<dbReference type="PRINTS" id="PR00081">
    <property type="entry name" value="GDHRDH"/>
</dbReference>
<dbReference type="InterPro" id="IPR036291">
    <property type="entry name" value="NAD(P)-bd_dom_sf"/>
</dbReference>
<evidence type="ECO:0008006" key="3">
    <source>
        <dbReference type="Google" id="ProtNLM"/>
    </source>
</evidence>
<dbReference type="PANTHER" id="PTHR43431">
    <property type="entry name" value="OXIDOREDUCTASE, SHORT CHAIN DEHYDROGENASE/REDUCTASE FAMILY (AFU_ORTHOLOGUE AFUA_5G14000)"/>
    <property type="match status" value="1"/>
</dbReference>
<reference evidence="1" key="2">
    <citation type="submission" date="2021-08" db="EMBL/GenBank/DDBJ databases">
        <authorList>
            <person name="Tani A."/>
            <person name="Ola A."/>
            <person name="Ogura Y."/>
            <person name="Katsura K."/>
            <person name="Hayashi T."/>
        </authorList>
    </citation>
    <scope>NUCLEOTIDE SEQUENCE</scope>
    <source>
        <strain evidence="1">DSM 17168</strain>
    </source>
</reference>
<comment type="caution">
    <text evidence="1">The sequence shown here is derived from an EMBL/GenBank/DDBJ whole genome shotgun (WGS) entry which is preliminary data.</text>
</comment>
<protein>
    <recommendedName>
        <fullName evidence="3">Glucose 1-dehydrogenase</fullName>
    </recommendedName>
</protein>
<reference evidence="1" key="1">
    <citation type="journal article" date="2021" name="Front. Microbiol.">
        <title>Comprehensive Comparative Genomics and Phenotyping of Methylobacterium Species.</title>
        <authorList>
            <person name="Alessa O."/>
            <person name="Ogura Y."/>
            <person name="Fujitani Y."/>
            <person name="Takami H."/>
            <person name="Hayashi T."/>
            <person name="Sahin N."/>
            <person name="Tani A."/>
        </authorList>
    </citation>
    <scope>NUCLEOTIDE SEQUENCE</scope>
    <source>
        <strain evidence="1">DSM 17168</strain>
    </source>
</reference>
<keyword evidence="2" id="KW-1185">Reference proteome</keyword>
<sequence length="244" mass="25502">MPTAVVVGVGAEQGLGAALCRRFARAGHHVLVAGRTQARIAGIAAGLAAAGGSAEAVPTDATVEAEVARLFARAAAPGPGREPADLVAFNAGNNRRIDILDVAAAEFEDFWRVGCLAGFLVGREAARLMAPLGRGTILFTGASASLRGKPGYAHFAAAKAGLRMVAQSMAREFGPQGLHVAHVVIDGGIAGERLLTRAPALAEARGEDGLLSVEAIAESYWQLHRQHRSAWTQEIDLRPFREPF</sequence>
<gene>
    <name evidence="1" type="ORF">GMJLKIPL_5331</name>
</gene>
<dbReference type="SUPFAM" id="SSF51735">
    <property type="entry name" value="NAD(P)-binding Rossmann-fold domains"/>
    <property type="match status" value="1"/>
</dbReference>
<dbReference type="Proteomes" id="UP001055153">
    <property type="component" value="Unassembled WGS sequence"/>
</dbReference>
<dbReference type="InterPro" id="IPR002347">
    <property type="entry name" value="SDR_fam"/>
</dbReference>
<dbReference type="EMBL" id="BPQQ01000075">
    <property type="protein sequence ID" value="GJE03377.1"/>
    <property type="molecule type" value="Genomic_DNA"/>
</dbReference>
<name>A0ABQ4SJM7_9HYPH</name>
<dbReference type="Gene3D" id="3.40.50.720">
    <property type="entry name" value="NAD(P)-binding Rossmann-like Domain"/>
    <property type="match status" value="1"/>
</dbReference>
<evidence type="ECO:0000313" key="1">
    <source>
        <dbReference type="EMBL" id="GJE03377.1"/>
    </source>
</evidence>
<dbReference type="PANTHER" id="PTHR43431:SF7">
    <property type="entry name" value="OXIDOREDUCTASE, SHORT CHAIN DEHYDROGENASE_REDUCTASE FAMILY (AFU_ORTHOLOGUE AFUA_5G14000)"/>
    <property type="match status" value="1"/>
</dbReference>
<dbReference type="Pfam" id="PF00106">
    <property type="entry name" value="adh_short"/>
    <property type="match status" value="1"/>
</dbReference>